<evidence type="ECO:0000313" key="6">
    <source>
        <dbReference type="EMBL" id="WYJ81235.1"/>
    </source>
</evidence>
<keyword evidence="7" id="KW-1185">Reference proteome</keyword>
<dbReference type="PANTHER" id="PTHR30204">
    <property type="entry name" value="REDOX-CYCLING DRUG-SENSING TRANSCRIPTIONAL ACTIVATOR SOXR"/>
    <property type="match status" value="1"/>
</dbReference>
<feature type="coiled-coil region" evidence="4">
    <location>
        <begin position="75"/>
        <end position="113"/>
    </location>
</feature>
<dbReference type="RefSeq" id="WP_206856108.1">
    <property type="nucleotide sequence ID" value="NZ_CP147250.1"/>
</dbReference>
<evidence type="ECO:0000259" key="5">
    <source>
        <dbReference type="PROSITE" id="PS50937"/>
    </source>
</evidence>
<protein>
    <recommendedName>
        <fullName evidence="5">HTH merR-type domain-containing protein</fullName>
    </recommendedName>
</protein>
<evidence type="ECO:0000256" key="1">
    <source>
        <dbReference type="ARBA" id="ARBA00023015"/>
    </source>
</evidence>
<dbReference type="Gene3D" id="1.10.1660.10">
    <property type="match status" value="1"/>
</dbReference>
<keyword evidence="1" id="KW-0805">Transcription regulation</keyword>
<reference evidence="6 7" key="1">
    <citation type="submission" date="2021-03" db="EMBL/GenBank/DDBJ databases">
        <authorList>
            <person name="Gilmore M.S."/>
            <person name="Schwartzman J."/>
            <person name="Van Tyne D."/>
            <person name="Martin M."/>
            <person name="Earl A.M."/>
            <person name="Manson A.L."/>
            <person name="Straub T."/>
            <person name="Salamzade R."/>
            <person name="Saavedra J."/>
            <person name="Lebreton F."/>
            <person name="Prichula J."/>
            <person name="Schaufler K."/>
            <person name="Gaca A."/>
            <person name="Sgardioli B."/>
            <person name="Wagenaar J."/>
            <person name="Strong T."/>
        </authorList>
    </citation>
    <scope>NUCLEOTIDE SEQUENCE [LARGE SCALE GENOMIC DNA]</scope>
    <source>
        <strain evidence="6 7">DIV1094</strain>
    </source>
</reference>
<dbReference type="Pfam" id="PF00376">
    <property type="entry name" value="MerR"/>
    <property type="match status" value="1"/>
</dbReference>
<proteinExistence type="predicted"/>
<dbReference type="EMBL" id="CP147250">
    <property type="protein sequence ID" value="WYJ81235.1"/>
    <property type="molecule type" value="Genomic_DNA"/>
</dbReference>
<evidence type="ECO:0000313" key="7">
    <source>
        <dbReference type="Proteomes" id="UP000664360"/>
    </source>
</evidence>
<evidence type="ECO:0000256" key="3">
    <source>
        <dbReference type="ARBA" id="ARBA00023163"/>
    </source>
</evidence>
<name>A0ABZ2SZS1_9ENTE</name>
<dbReference type="InterPro" id="IPR047057">
    <property type="entry name" value="MerR_fam"/>
</dbReference>
<feature type="domain" description="HTH merR-type" evidence="5">
    <location>
        <begin position="4"/>
        <end position="73"/>
    </location>
</feature>
<dbReference type="InterPro" id="IPR000551">
    <property type="entry name" value="MerR-type_HTH_dom"/>
</dbReference>
<organism evidence="6 7">
    <name type="scientific">Candidatus Enterococcus mangumiae</name>
    <dbReference type="NCBI Taxonomy" id="2230878"/>
    <lineage>
        <taxon>Bacteria</taxon>
        <taxon>Bacillati</taxon>
        <taxon>Bacillota</taxon>
        <taxon>Bacilli</taxon>
        <taxon>Lactobacillales</taxon>
        <taxon>Enterococcaceae</taxon>
        <taxon>Enterococcus</taxon>
    </lineage>
</organism>
<keyword evidence="4" id="KW-0175">Coiled coil</keyword>
<sequence>MKKLYSIGEVSELLNIPRSTIRYWDAEGLIHAARQEENGYRMFDIDAIFQVYDINFYRNLDIPIKQMKNLYSKSLNELFETLAETEERLNDERKILEQKHKEVLSRKNQLKEMIDSEPDEFPEEEIPFQKIVVAASDDILYSKEYLKNYSSFVIYFPENSQNSIYGFCTDEHTKELPGSQTIWQNDLEKKYVRFLLKVQVNNTKNNNLSEVKESLLEQGYQSGQTIGQYLLTHTTKENLSFEYYRAWIDVSEDEGN</sequence>
<keyword evidence="3" id="KW-0804">Transcription</keyword>
<dbReference type="PANTHER" id="PTHR30204:SF94">
    <property type="entry name" value="HEAVY METAL-DEPENDENT TRANSCRIPTIONAL REGULATOR HI_0293-RELATED"/>
    <property type="match status" value="1"/>
</dbReference>
<dbReference type="CDD" id="cd00592">
    <property type="entry name" value="HTH_MerR-like"/>
    <property type="match status" value="1"/>
</dbReference>
<dbReference type="Proteomes" id="UP000664360">
    <property type="component" value="Chromosome"/>
</dbReference>
<evidence type="ECO:0000256" key="2">
    <source>
        <dbReference type="ARBA" id="ARBA00023125"/>
    </source>
</evidence>
<dbReference type="SUPFAM" id="SSF46955">
    <property type="entry name" value="Putative DNA-binding domain"/>
    <property type="match status" value="1"/>
</dbReference>
<dbReference type="SMART" id="SM00422">
    <property type="entry name" value="HTH_MERR"/>
    <property type="match status" value="1"/>
</dbReference>
<accession>A0ABZ2SZS1</accession>
<dbReference type="InterPro" id="IPR009061">
    <property type="entry name" value="DNA-bd_dom_put_sf"/>
</dbReference>
<dbReference type="PROSITE" id="PS50937">
    <property type="entry name" value="HTH_MERR_2"/>
    <property type="match status" value="1"/>
</dbReference>
<gene>
    <name evidence="6" type="ORF">DOK79_002819</name>
</gene>
<reference evidence="6 7" key="2">
    <citation type="submission" date="2024-03" db="EMBL/GenBank/DDBJ databases">
        <title>The Genome Sequence of Enterococcus sp. DIV1094.</title>
        <authorList>
            <consortium name="The Broad Institute Genomics Platform"/>
            <consortium name="The Broad Institute Microbial Omics Core"/>
            <consortium name="The Broad Institute Genomic Center for Infectious Diseases"/>
            <person name="Earl A."/>
            <person name="Manson A."/>
            <person name="Gilmore M."/>
            <person name="Schwartman J."/>
            <person name="Shea T."/>
            <person name="Abouelleil A."/>
            <person name="Cao P."/>
            <person name="Chapman S."/>
            <person name="Cusick C."/>
            <person name="Young S."/>
            <person name="Neafsey D."/>
            <person name="Nusbaum C."/>
            <person name="Birren B."/>
        </authorList>
    </citation>
    <scope>NUCLEOTIDE SEQUENCE [LARGE SCALE GENOMIC DNA]</scope>
    <source>
        <strain evidence="6 7">DIV1094</strain>
    </source>
</reference>
<evidence type="ECO:0000256" key="4">
    <source>
        <dbReference type="SAM" id="Coils"/>
    </source>
</evidence>
<keyword evidence="2" id="KW-0238">DNA-binding</keyword>